<dbReference type="EMBL" id="FCNZ02000049">
    <property type="protein sequence ID" value="SAL79219.1"/>
    <property type="molecule type" value="Genomic_DNA"/>
</dbReference>
<feature type="compositionally biased region" description="Polar residues" evidence="1">
    <location>
        <begin position="70"/>
        <end position="79"/>
    </location>
</feature>
<feature type="compositionally biased region" description="Polar residues" evidence="1">
    <location>
        <begin position="8"/>
        <end position="17"/>
    </location>
</feature>
<feature type="region of interest" description="Disordered" evidence="1">
    <location>
        <begin position="58"/>
        <end position="79"/>
    </location>
</feature>
<accession>A0A158KEK5</accession>
<sequence>MQRVCATSPRTISQSDGGSFEKTVPFAKVKMGSFKATASRTCALLGVWSNPEEVPATAKNRLGHVGPGTDANQLSHTPN</sequence>
<keyword evidence="3" id="KW-1185">Reference proteome</keyword>
<organism evidence="2 3">
    <name type="scientific">Caballeronia telluris</name>
    <dbReference type="NCBI Taxonomy" id="326475"/>
    <lineage>
        <taxon>Bacteria</taxon>
        <taxon>Pseudomonadati</taxon>
        <taxon>Pseudomonadota</taxon>
        <taxon>Betaproteobacteria</taxon>
        <taxon>Burkholderiales</taxon>
        <taxon>Burkholderiaceae</taxon>
        <taxon>Caballeronia</taxon>
    </lineage>
</organism>
<comment type="caution">
    <text evidence="2">The sequence shown here is derived from an EMBL/GenBank/DDBJ whole genome shotgun (WGS) entry which is preliminary data.</text>
</comment>
<gene>
    <name evidence="2" type="ORF">AWB66_06002</name>
</gene>
<dbReference type="Proteomes" id="UP000054717">
    <property type="component" value="Unassembled WGS sequence"/>
</dbReference>
<evidence type="ECO:0000256" key="1">
    <source>
        <dbReference type="SAM" id="MobiDB-lite"/>
    </source>
</evidence>
<evidence type="ECO:0000313" key="3">
    <source>
        <dbReference type="Proteomes" id="UP000054717"/>
    </source>
</evidence>
<dbReference type="AlphaFoldDB" id="A0A158KEK5"/>
<protein>
    <submittedName>
        <fullName evidence="2">Uncharacterized protein</fullName>
    </submittedName>
</protein>
<evidence type="ECO:0000313" key="2">
    <source>
        <dbReference type="EMBL" id="SAL79219.1"/>
    </source>
</evidence>
<name>A0A158KEK5_9BURK</name>
<reference evidence="2" key="1">
    <citation type="submission" date="2016-01" db="EMBL/GenBank/DDBJ databases">
        <authorList>
            <person name="Peeters Charlotte."/>
        </authorList>
    </citation>
    <scope>NUCLEOTIDE SEQUENCE</scope>
    <source>
        <strain evidence="2">LMG 22936</strain>
    </source>
</reference>
<feature type="region of interest" description="Disordered" evidence="1">
    <location>
        <begin position="1"/>
        <end position="20"/>
    </location>
</feature>
<proteinExistence type="predicted"/>